<dbReference type="InterPro" id="IPR020845">
    <property type="entry name" value="AMP-binding_CS"/>
</dbReference>
<evidence type="ECO:0000259" key="6">
    <source>
        <dbReference type="Pfam" id="PF00501"/>
    </source>
</evidence>
<dbReference type="InterPro" id="IPR045851">
    <property type="entry name" value="AMP-bd_C_sf"/>
</dbReference>
<dbReference type="GO" id="GO:0005524">
    <property type="term" value="F:ATP binding"/>
    <property type="evidence" value="ECO:0007669"/>
    <property type="project" value="UniProtKB-KW"/>
</dbReference>
<feature type="domain" description="AMP-dependent synthetase/ligase" evidence="6">
    <location>
        <begin position="39"/>
        <end position="380"/>
    </location>
</feature>
<evidence type="ECO:0000256" key="4">
    <source>
        <dbReference type="ARBA" id="ARBA00022741"/>
    </source>
</evidence>
<sequence>MKHNGNIVLWTLSGDYDVNKPVLVDAGNTNRFVSLGTARRLVASLAGAFDPGSTVCLHLPNDVLYPLLVLAILGSRARWTGTNVAYTVAELKHHFRISETRYVVTAPDHLENVRKAVDHCGQKVEIILFADLLDPSTDVNAADSCRTILDLLQPTSGDDLADSLRAIDLDDTAALMNTSGTTGLPKMAARSHKSLWVEQLAMAAGAPKAYEVRRLYCVPIFHAFAAPEMIFNALRHGHRSYFMHRFDDSFVQKVHDFKITETSGAPPLMLRMVNDVGRHHLLQSLRRITFGGAILVPELRRQTLAIFKEPPRIVPVYGMTEGGWFTTLFGPEDDEGAEAGSVGRPIPGYTIKVVKNTTLADGTMAGEIMVRGPQVMQEYLNNSAATATAFENGWLKTGDFGYIQNNHIFLVDRVKDLIKVSGFQVAPAELEEALRQFPAVVDASVFGAGHDIDEYPVACVVVSNPEVSAEQLKAHLRKLLTGYKVSRCDIRFVNNIPRSTAGKVIKKALRLQVLGPEA</sequence>
<dbReference type="GO" id="GO:0016405">
    <property type="term" value="F:CoA-ligase activity"/>
    <property type="evidence" value="ECO:0007669"/>
    <property type="project" value="TreeGrafter"/>
</dbReference>
<dbReference type="InterPro" id="IPR042099">
    <property type="entry name" value="ANL_N_sf"/>
</dbReference>
<dbReference type="OrthoDB" id="6509636at2759"/>
<dbReference type="Pfam" id="PF13193">
    <property type="entry name" value="AMP-binding_C"/>
    <property type="match status" value="1"/>
</dbReference>
<protein>
    <submittedName>
        <fullName evidence="8">AMP-dependent synthetase and ligase</fullName>
    </submittedName>
</protein>
<evidence type="ECO:0000259" key="7">
    <source>
        <dbReference type="Pfam" id="PF13193"/>
    </source>
</evidence>
<dbReference type="Proteomes" id="UP000799421">
    <property type="component" value="Unassembled WGS sequence"/>
</dbReference>
<evidence type="ECO:0000256" key="1">
    <source>
        <dbReference type="ARBA" id="ARBA00005179"/>
    </source>
</evidence>
<comment type="pathway">
    <text evidence="1">Secondary metabolite biosynthesis.</text>
</comment>
<organism evidence="8 9">
    <name type="scientific">Piedraia hortae CBS 480.64</name>
    <dbReference type="NCBI Taxonomy" id="1314780"/>
    <lineage>
        <taxon>Eukaryota</taxon>
        <taxon>Fungi</taxon>
        <taxon>Dikarya</taxon>
        <taxon>Ascomycota</taxon>
        <taxon>Pezizomycotina</taxon>
        <taxon>Dothideomycetes</taxon>
        <taxon>Dothideomycetidae</taxon>
        <taxon>Capnodiales</taxon>
        <taxon>Piedraiaceae</taxon>
        <taxon>Piedraia</taxon>
    </lineage>
</organism>
<dbReference type="GO" id="GO:0019748">
    <property type="term" value="P:secondary metabolic process"/>
    <property type="evidence" value="ECO:0007669"/>
    <property type="project" value="TreeGrafter"/>
</dbReference>
<dbReference type="Pfam" id="PF00501">
    <property type="entry name" value="AMP-binding"/>
    <property type="match status" value="1"/>
</dbReference>
<dbReference type="PROSITE" id="PS00455">
    <property type="entry name" value="AMP_BINDING"/>
    <property type="match status" value="1"/>
</dbReference>
<comment type="similarity">
    <text evidence="2">Belongs to the ATP-dependent AMP-binding enzyme family.</text>
</comment>
<dbReference type="Gene3D" id="3.30.300.30">
    <property type="match status" value="1"/>
</dbReference>
<dbReference type="PANTHER" id="PTHR24096">
    <property type="entry name" value="LONG-CHAIN-FATTY-ACID--COA LIGASE"/>
    <property type="match status" value="1"/>
</dbReference>
<dbReference type="AlphaFoldDB" id="A0A6A7BXF6"/>
<evidence type="ECO:0000313" key="9">
    <source>
        <dbReference type="Proteomes" id="UP000799421"/>
    </source>
</evidence>
<evidence type="ECO:0000256" key="5">
    <source>
        <dbReference type="ARBA" id="ARBA00022840"/>
    </source>
</evidence>
<dbReference type="InterPro" id="IPR000873">
    <property type="entry name" value="AMP-dep_synth/lig_dom"/>
</dbReference>
<keyword evidence="5" id="KW-0067">ATP-binding</keyword>
<keyword evidence="4" id="KW-0547">Nucleotide-binding</keyword>
<evidence type="ECO:0000256" key="3">
    <source>
        <dbReference type="ARBA" id="ARBA00022598"/>
    </source>
</evidence>
<feature type="domain" description="AMP-binding enzyme C-terminal" evidence="7">
    <location>
        <begin position="429"/>
        <end position="503"/>
    </location>
</feature>
<dbReference type="InterPro" id="IPR025110">
    <property type="entry name" value="AMP-bd_C"/>
</dbReference>
<dbReference type="Gene3D" id="3.40.50.12780">
    <property type="entry name" value="N-terminal domain of ligase-like"/>
    <property type="match status" value="1"/>
</dbReference>
<proteinExistence type="inferred from homology"/>
<evidence type="ECO:0000313" key="8">
    <source>
        <dbReference type="EMBL" id="KAF2859773.1"/>
    </source>
</evidence>
<evidence type="ECO:0000256" key="2">
    <source>
        <dbReference type="ARBA" id="ARBA00006432"/>
    </source>
</evidence>
<reference evidence="8" key="1">
    <citation type="journal article" date="2020" name="Stud. Mycol.">
        <title>101 Dothideomycetes genomes: a test case for predicting lifestyles and emergence of pathogens.</title>
        <authorList>
            <person name="Haridas S."/>
            <person name="Albert R."/>
            <person name="Binder M."/>
            <person name="Bloem J."/>
            <person name="Labutti K."/>
            <person name="Salamov A."/>
            <person name="Andreopoulos B."/>
            <person name="Baker S."/>
            <person name="Barry K."/>
            <person name="Bills G."/>
            <person name="Bluhm B."/>
            <person name="Cannon C."/>
            <person name="Castanera R."/>
            <person name="Culley D."/>
            <person name="Daum C."/>
            <person name="Ezra D."/>
            <person name="Gonzalez J."/>
            <person name="Henrissat B."/>
            <person name="Kuo A."/>
            <person name="Liang C."/>
            <person name="Lipzen A."/>
            <person name="Lutzoni F."/>
            <person name="Magnuson J."/>
            <person name="Mondo S."/>
            <person name="Nolan M."/>
            <person name="Ohm R."/>
            <person name="Pangilinan J."/>
            <person name="Park H.-J."/>
            <person name="Ramirez L."/>
            <person name="Alfaro M."/>
            <person name="Sun H."/>
            <person name="Tritt A."/>
            <person name="Yoshinaga Y."/>
            <person name="Zwiers L.-H."/>
            <person name="Turgeon B."/>
            <person name="Goodwin S."/>
            <person name="Spatafora J."/>
            <person name="Crous P."/>
            <person name="Grigoriev I."/>
        </authorList>
    </citation>
    <scope>NUCLEOTIDE SEQUENCE</scope>
    <source>
        <strain evidence="8">CBS 480.64</strain>
    </source>
</reference>
<accession>A0A6A7BXF6</accession>
<keyword evidence="3 8" id="KW-0436">Ligase</keyword>
<dbReference type="SUPFAM" id="SSF56801">
    <property type="entry name" value="Acetyl-CoA synthetase-like"/>
    <property type="match status" value="1"/>
</dbReference>
<dbReference type="PANTHER" id="PTHR24096:SF317">
    <property type="entry name" value="ADENYLATE-FORMING ENZYME AFEA"/>
    <property type="match status" value="1"/>
</dbReference>
<keyword evidence="9" id="KW-1185">Reference proteome</keyword>
<dbReference type="EMBL" id="MU005989">
    <property type="protein sequence ID" value="KAF2859773.1"/>
    <property type="molecule type" value="Genomic_DNA"/>
</dbReference>
<name>A0A6A7BXF6_9PEZI</name>
<gene>
    <name evidence="8" type="ORF">K470DRAFT_218474</name>
</gene>